<evidence type="ECO:0000313" key="2">
    <source>
        <dbReference type="EMBL" id="CAG7816586.1"/>
    </source>
</evidence>
<dbReference type="EMBL" id="CAJVCH010374417">
    <property type="protein sequence ID" value="CAG7816586.1"/>
    <property type="molecule type" value="Genomic_DNA"/>
</dbReference>
<gene>
    <name evidence="2" type="ORF">AFUS01_LOCUS27201</name>
</gene>
<keyword evidence="3" id="KW-1185">Reference proteome</keyword>
<dbReference type="Proteomes" id="UP000708208">
    <property type="component" value="Unassembled WGS sequence"/>
</dbReference>
<feature type="compositionally biased region" description="Low complexity" evidence="1">
    <location>
        <begin position="142"/>
        <end position="156"/>
    </location>
</feature>
<feature type="region of interest" description="Disordered" evidence="1">
    <location>
        <begin position="134"/>
        <end position="204"/>
    </location>
</feature>
<protein>
    <submittedName>
        <fullName evidence="2">Uncharacterized protein</fullName>
    </submittedName>
</protein>
<feature type="compositionally biased region" description="Low complexity" evidence="1">
    <location>
        <begin position="43"/>
        <end position="58"/>
    </location>
</feature>
<proteinExistence type="predicted"/>
<dbReference type="AlphaFoldDB" id="A0A8J2KEU6"/>
<feature type="compositionally biased region" description="Acidic residues" evidence="1">
    <location>
        <begin position="528"/>
        <end position="537"/>
    </location>
</feature>
<feature type="region of interest" description="Disordered" evidence="1">
    <location>
        <begin position="599"/>
        <end position="633"/>
    </location>
</feature>
<feature type="region of interest" description="Disordered" evidence="1">
    <location>
        <begin position="28"/>
        <end position="97"/>
    </location>
</feature>
<feature type="compositionally biased region" description="Basic and acidic residues" evidence="1">
    <location>
        <begin position="608"/>
        <end position="631"/>
    </location>
</feature>
<feature type="compositionally biased region" description="Low complexity" evidence="1">
    <location>
        <begin position="837"/>
        <end position="850"/>
    </location>
</feature>
<comment type="caution">
    <text evidence="2">The sequence shown here is derived from an EMBL/GenBank/DDBJ whole genome shotgun (WGS) entry which is preliminary data.</text>
</comment>
<accession>A0A8J2KEU6</accession>
<name>A0A8J2KEU6_9HEXA</name>
<feature type="compositionally biased region" description="Polar residues" evidence="1">
    <location>
        <begin position="472"/>
        <end position="487"/>
    </location>
</feature>
<feature type="region of interest" description="Disordered" evidence="1">
    <location>
        <begin position="520"/>
        <end position="545"/>
    </location>
</feature>
<feature type="region of interest" description="Disordered" evidence="1">
    <location>
        <begin position="436"/>
        <end position="487"/>
    </location>
</feature>
<reference evidence="2" key="1">
    <citation type="submission" date="2021-06" db="EMBL/GenBank/DDBJ databases">
        <authorList>
            <person name="Hodson N. C."/>
            <person name="Mongue J. A."/>
            <person name="Jaron S. K."/>
        </authorList>
    </citation>
    <scope>NUCLEOTIDE SEQUENCE</scope>
</reference>
<feature type="region of interest" description="Disordered" evidence="1">
    <location>
        <begin position="365"/>
        <end position="395"/>
    </location>
</feature>
<feature type="compositionally biased region" description="Basic and acidic residues" evidence="1">
    <location>
        <begin position="365"/>
        <end position="381"/>
    </location>
</feature>
<organism evidence="2 3">
    <name type="scientific">Allacma fusca</name>
    <dbReference type="NCBI Taxonomy" id="39272"/>
    <lineage>
        <taxon>Eukaryota</taxon>
        <taxon>Metazoa</taxon>
        <taxon>Ecdysozoa</taxon>
        <taxon>Arthropoda</taxon>
        <taxon>Hexapoda</taxon>
        <taxon>Collembola</taxon>
        <taxon>Symphypleona</taxon>
        <taxon>Sminthuridae</taxon>
        <taxon>Allacma</taxon>
    </lineage>
</organism>
<sequence length="964" mass="107007">MKHLMNKTKSKNINELARHIAFKKSEWHEKRAKMIMSEDEGDTTTSTDSNDMAAADDAPNNEDKVNSTSSLRLASPAPEEDDRKETKKKKKKRRDHLSYSYLSASSLNLHPHPSVFLKQVEYYRDSRIKPILVTRTSNPYPSRRQSLQQFSLSSKSPEQVEESDGVNFEQSELTTPTEPTPSSVGMRVINNRNKMPDSRLPPRVVLLGGNRKKKNLTFKEPLSSEEGCCESHKSGHNNGELCNEPDSSGMREMDNEYEYFYDFTRQELDKIEGKARVSPPREGIGPEFWTRQSKVTTIFPSDNTTNGIECDSTTARQQLEYEQGLAQISLAIQLPYTDNVGNAITPAFQVSETEDYMAMLDVVASEKREQGRSTRSNPEKEQGEEEVAQGKEGIPRRKRVAISKLNENSFSSSNLRGVVVGVEEQIKPEIQISTENSQQFIPSHEPPPASESATNNNPVSAHPSKSSREEASTQASNSSTHLDSSVSLVEKDSKIGLLPHPDSTSHSSLTHAMVSEVAVSDSIPSENADSESIYELEGDSKSETKSCSCDPTCLVNLIQSSSPRTVLSAPGRVEAGKYEAITPNPAYSGRRAVVQGYKPSSTATTAEADPRMRKADSAVMSPDERKGKDEEMSGSVKLENIRIRPASIHKMLRLQREILSQPDKYNDPNRFDAFDLVELDYEGMERYLKFLVFHSLLRDQQERRAKRTRSNFHDGPLKLNPPEDQSSLMSLQEQSGSKGLCSRIKNFLSLKFNSVRFCSRQKSSVRPASEEDIDEGDEASDRAGSQNDEETTTTTTVGESYVRRRLLQCEIEGRNVTESDCSNSTFDLASSVQPKLTTTATGPGASGTETPPVPIPKSFLSTREGRVTSSSSEILLGTELADEEPLLRKTTSAGANVTDLMIGSTMGGMMGKTACISKSEAEEERNKCHMMRALEREPFVVSSKSVIKGKDHDFQIGREEQVPK</sequence>
<feature type="region of interest" description="Disordered" evidence="1">
    <location>
        <begin position="763"/>
        <end position="799"/>
    </location>
</feature>
<evidence type="ECO:0000256" key="1">
    <source>
        <dbReference type="SAM" id="MobiDB-lite"/>
    </source>
</evidence>
<feature type="compositionally biased region" description="Low complexity" evidence="1">
    <location>
        <begin position="169"/>
        <end position="183"/>
    </location>
</feature>
<feature type="region of interest" description="Disordered" evidence="1">
    <location>
        <begin position="833"/>
        <end position="866"/>
    </location>
</feature>
<feature type="region of interest" description="Disordered" evidence="1">
    <location>
        <begin position="704"/>
        <end position="727"/>
    </location>
</feature>
<feature type="compositionally biased region" description="Basic residues" evidence="1">
    <location>
        <begin position="86"/>
        <end position="95"/>
    </location>
</feature>
<evidence type="ECO:0000313" key="3">
    <source>
        <dbReference type="Proteomes" id="UP000708208"/>
    </source>
</evidence>